<dbReference type="PROSITE" id="PS00108">
    <property type="entry name" value="PROTEIN_KINASE_ST"/>
    <property type="match status" value="1"/>
</dbReference>
<sequence length="305" mass="34123">MSFNFANIAVNDLTGRITKTEHIANGQTGEVWKGTYTVGDREDIVAVKAMRSTLFKRSEDAEKTIRRLSREMKVWSTCVHPHLALFIGICYETIQGYRVPCLISPFYKNGTIMQYLEHNSNAVPMDLFRQFFSGLAYLHGRDEAVVHGDLKPANILIDDAGNAVLADFGHSRILGISGFTTKTWTVAGTGRYMAPELMIPEDDETKPIPTTASDVWAAGMTGLQILSGKIPYVEFKTDSELAKAIADNKLPNKAHYDPLVPSGAWTAFVKCWERNPRERPPVQRLSDYFDKNYGPDSTRPTRTRG</sequence>
<evidence type="ECO:0000256" key="5">
    <source>
        <dbReference type="SAM" id="MobiDB-lite"/>
    </source>
</evidence>
<dbReference type="RefSeq" id="XP_041160537.1">
    <property type="nucleotide sequence ID" value="XM_041310573.1"/>
</dbReference>
<name>A0A9P7ART5_9AGAM</name>
<dbReference type="AlphaFoldDB" id="A0A9P7ART5"/>
<dbReference type="PROSITE" id="PS50011">
    <property type="entry name" value="PROTEIN_KINASE_DOM"/>
    <property type="match status" value="1"/>
</dbReference>
<dbReference type="GO" id="GO:0004674">
    <property type="term" value="F:protein serine/threonine kinase activity"/>
    <property type="evidence" value="ECO:0007669"/>
    <property type="project" value="TreeGrafter"/>
</dbReference>
<accession>A0A9P7ART5</accession>
<dbReference type="GO" id="GO:0005524">
    <property type="term" value="F:ATP binding"/>
    <property type="evidence" value="ECO:0007669"/>
    <property type="project" value="UniProtKB-KW"/>
</dbReference>
<gene>
    <name evidence="7" type="ORF">HD556DRAFT_427677</name>
</gene>
<keyword evidence="8" id="KW-1185">Reference proteome</keyword>
<feature type="domain" description="Protein kinase" evidence="6">
    <location>
        <begin position="17"/>
        <end position="289"/>
    </location>
</feature>
<evidence type="ECO:0000256" key="1">
    <source>
        <dbReference type="ARBA" id="ARBA00022679"/>
    </source>
</evidence>
<dbReference type="PANTHER" id="PTHR44329">
    <property type="entry name" value="SERINE/THREONINE-PROTEIN KINASE TNNI3K-RELATED"/>
    <property type="match status" value="1"/>
</dbReference>
<evidence type="ECO:0000259" key="6">
    <source>
        <dbReference type="PROSITE" id="PS50011"/>
    </source>
</evidence>
<keyword evidence="3 7" id="KW-0418">Kinase</keyword>
<dbReference type="PIRSF" id="PIRSF000654">
    <property type="entry name" value="Integrin-linked_kinase"/>
    <property type="match status" value="1"/>
</dbReference>
<dbReference type="OrthoDB" id="346907at2759"/>
<dbReference type="PANTHER" id="PTHR44329:SF288">
    <property type="entry name" value="MITOGEN-ACTIVATED PROTEIN KINASE KINASE KINASE 20"/>
    <property type="match status" value="1"/>
</dbReference>
<keyword evidence="4" id="KW-0067">ATP-binding</keyword>
<evidence type="ECO:0000313" key="7">
    <source>
        <dbReference type="EMBL" id="KAG1794370.1"/>
    </source>
</evidence>
<dbReference type="Pfam" id="PF00069">
    <property type="entry name" value="Pkinase"/>
    <property type="match status" value="1"/>
</dbReference>
<dbReference type="Gene3D" id="1.10.510.10">
    <property type="entry name" value="Transferase(Phosphotransferase) domain 1"/>
    <property type="match status" value="1"/>
</dbReference>
<evidence type="ECO:0000256" key="4">
    <source>
        <dbReference type="ARBA" id="ARBA00022840"/>
    </source>
</evidence>
<reference evidence="7" key="1">
    <citation type="journal article" date="2020" name="New Phytol.">
        <title>Comparative genomics reveals dynamic genome evolution in host specialist ectomycorrhizal fungi.</title>
        <authorList>
            <person name="Lofgren L.A."/>
            <person name="Nguyen N.H."/>
            <person name="Vilgalys R."/>
            <person name="Ruytinx J."/>
            <person name="Liao H.L."/>
            <person name="Branco S."/>
            <person name="Kuo A."/>
            <person name="LaButti K."/>
            <person name="Lipzen A."/>
            <person name="Andreopoulos W."/>
            <person name="Pangilinan J."/>
            <person name="Riley R."/>
            <person name="Hundley H."/>
            <person name="Na H."/>
            <person name="Barry K."/>
            <person name="Grigoriev I.V."/>
            <person name="Stajich J.E."/>
            <person name="Kennedy P.G."/>
        </authorList>
    </citation>
    <scope>NUCLEOTIDE SEQUENCE</scope>
    <source>
        <strain evidence="7">S12</strain>
    </source>
</reference>
<dbReference type="InterPro" id="IPR051681">
    <property type="entry name" value="Ser/Thr_Kinases-Pseudokinases"/>
</dbReference>
<evidence type="ECO:0000256" key="3">
    <source>
        <dbReference type="ARBA" id="ARBA00022777"/>
    </source>
</evidence>
<organism evidence="7 8">
    <name type="scientific">Suillus plorans</name>
    <dbReference type="NCBI Taxonomy" id="116603"/>
    <lineage>
        <taxon>Eukaryota</taxon>
        <taxon>Fungi</taxon>
        <taxon>Dikarya</taxon>
        <taxon>Basidiomycota</taxon>
        <taxon>Agaricomycotina</taxon>
        <taxon>Agaricomycetes</taxon>
        <taxon>Agaricomycetidae</taxon>
        <taxon>Boletales</taxon>
        <taxon>Suillineae</taxon>
        <taxon>Suillaceae</taxon>
        <taxon>Suillus</taxon>
    </lineage>
</organism>
<proteinExistence type="predicted"/>
<keyword evidence="2" id="KW-0547">Nucleotide-binding</keyword>
<dbReference type="EMBL" id="JABBWE010000026">
    <property type="protein sequence ID" value="KAG1794370.1"/>
    <property type="molecule type" value="Genomic_DNA"/>
</dbReference>
<comment type="caution">
    <text evidence="7">The sequence shown here is derived from an EMBL/GenBank/DDBJ whole genome shotgun (WGS) entry which is preliminary data.</text>
</comment>
<keyword evidence="1" id="KW-0808">Transferase</keyword>
<protein>
    <submittedName>
        <fullName evidence="7">Kinase-like domain-containing protein</fullName>
    </submittedName>
</protein>
<dbReference type="InterPro" id="IPR000719">
    <property type="entry name" value="Prot_kinase_dom"/>
</dbReference>
<dbReference type="InterPro" id="IPR008271">
    <property type="entry name" value="Ser/Thr_kinase_AS"/>
</dbReference>
<feature type="region of interest" description="Disordered" evidence="5">
    <location>
        <begin position="280"/>
        <end position="305"/>
    </location>
</feature>
<dbReference type="GeneID" id="64604337"/>
<dbReference type="Proteomes" id="UP000719766">
    <property type="component" value="Unassembled WGS sequence"/>
</dbReference>
<evidence type="ECO:0000256" key="2">
    <source>
        <dbReference type="ARBA" id="ARBA00022741"/>
    </source>
</evidence>
<evidence type="ECO:0000313" key="8">
    <source>
        <dbReference type="Proteomes" id="UP000719766"/>
    </source>
</evidence>
<dbReference type="SUPFAM" id="SSF56112">
    <property type="entry name" value="Protein kinase-like (PK-like)"/>
    <property type="match status" value="1"/>
</dbReference>
<dbReference type="SMART" id="SM00220">
    <property type="entry name" value="S_TKc"/>
    <property type="match status" value="1"/>
</dbReference>
<dbReference type="InterPro" id="IPR011009">
    <property type="entry name" value="Kinase-like_dom_sf"/>
</dbReference>